<keyword evidence="2" id="KW-0732">Signal</keyword>
<reference evidence="5 6" key="1">
    <citation type="journal article" date="2015" name="Genome Announc.">
        <title>Expanding the biotechnology potential of lactobacilli through comparative genomics of 213 strains and associated genera.</title>
        <authorList>
            <person name="Sun Z."/>
            <person name="Harris H.M."/>
            <person name="McCann A."/>
            <person name="Guo C."/>
            <person name="Argimon S."/>
            <person name="Zhang W."/>
            <person name="Yang X."/>
            <person name="Jeffery I.B."/>
            <person name="Cooney J.C."/>
            <person name="Kagawa T.F."/>
            <person name="Liu W."/>
            <person name="Song Y."/>
            <person name="Salvetti E."/>
            <person name="Wrobel A."/>
            <person name="Rasinkangas P."/>
            <person name="Parkhill J."/>
            <person name="Rea M.C."/>
            <person name="O'Sullivan O."/>
            <person name="Ritari J."/>
            <person name="Douillard F.P."/>
            <person name="Paul Ross R."/>
            <person name="Yang R."/>
            <person name="Briner A.E."/>
            <person name="Felis G.E."/>
            <person name="de Vos W.M."/>
            <person name="Barrangou R."/>
            <person name="Klaenhammer T.R."/>
            <person name="Caufield P.W."/>
            <person name="Cui Y."/>
            <person name="Zhang H."/>
            <person name="O'Toole P.W."/>
        </authorList>
    </citation>
    <scope>NUCLEOTIDE SEQUENCE [LARGE SCALE GENOMIC DNA]</scope>
    <source>
        <strain evidence="5 6">DSM 19682</strain>
    </source>
</reference>
<dbReference type="InterPro" id="IPR024968">
    <property type="entry name" value="SlpA_C_lactobacillus"/>
</dbReference>
<dbReference type="InterPro" id="IPR039564">
    <property type="entry name" value="Peptidase_C39-like"/>
</dbReference>
<feature type="signal peptide" evidence="2">
    <location>
        <begin position="1"/>
        <end position="25"/>
    </location>
</feature>
<dbReference type="EMBL" id="AZDZ01000011">
    <property type="protein sequence ID" value="KRK79607.1"/>
    <property type="molecule type" value="Genomic_DNA"/>
</dbReference>
<dbReference type="AlphaFoldDB" id="A0A0R1KKH2"/>
<evidence type="ECO:0000256" key="2">
    <source>
        <dbReference type="SAM" id="SignalP"/>
    </source>
</evidence>
<dbReference type="Proteomes" id="UP000051248">
    <property type="component" value="Unassembled WGS sequence"/>
</dbReference>
<dbReference type="Pfam" id="PF13529">
    <property type="entry name" value="Peptidase_C39_2"/>
    <property type="match status" value="1"/>
</dbReference>
<proteinExistence type="predicted"/>
<dbReference type="Gene3D" id="3.90.70.10">
    <property type="entry name" value="Cysteine proteinases"/>
    <property type="match status" value="1"/>
</dbReference>
<gene>
    <name evidence="5" type="ORF">FD03_GL000306</name>
</gene>
<dbReference type="eggNOG" id="COG4990">
    <property type="taxonomic scope" value="Bacteria"/>
</dbReference>
<accession>A0A0R1KKH2</accession>
<dbReference type="PANTHER" id="PTHR37806:SF1">
    <property type="entry name" value="PEPTIDASE C39-LIKE DOMAIN-CONTAINING PROTEIN"/>
    <property type="match status" value="1"/>
</dbReference>
<protein>
    <submittedName>
        <fullName evidence="5">Secreted SH3 domain protein</fullName>
    </submittedName>
</protein>
<dbReference type="PATRIC" id="fig|1423775.4.peg.311"/>
<feature type="compositionally biased region" description="Polar residues" evidence="1">
    <location>
        <begin position="49"/>
        <end position="62"/>
    </location>
</feature>
<evidence type="ECO:0000313" key="5">
    <source>
        <dbReference type="EMBL" id="KRK79607.1"/>
    </source>
</evidence>
<evidence type="ECO:0000256" key="1">
    <source>
        <dbReference type="SAM" id="MobiDB-lite"/>
    </source>
</evidence>
<comment type="caution">
    <text evidence="5">The sequence shown here is derived from an EMBL/GenBank/DDBJ whole genome shotgun (WGS) entry which is preliminary data.</text>
</comment>
<dbReference type="OrthoDB" id="1164310at2"/>
<feature type="chain" id="PRO_5006406712" evidence="2">
    <location>
        <begin position="26"/>
        <end position="401"/>
    </location>
</feature>
<evidence type="ECO:0000313" key="6">
    <source>
        <dbReference type="Proteomes" id="UP000051248"/>
    </source>
</evidence>
<name>A0A0R1KKH2_9LACO</name>
<feature type="compositionally biased region" description="Low complexity" evidence="1">
    <location>
        <begin position="63"/>
        <end position="83"/>
    </location>
</feature>
<dbReference type="RefSeq" id="WP_025024840.1">
    <property type="nucleotide sequence ID" value="NZ_AZDZ01000011.1"/>
</dbReference>
<evidence type="ECO:0000259" key="4">
    <source>
        <dbReference type="Pfam" id="PF13529"/>
    </source>
</evidence>
<feature type="compositionally biased region" description="Low complexity" evidence="1">
    <location>
        <begin position="37"/>
        <end position="48"/>
    </location>
</feature>
<evidence type="ECO:0000259" key="3">
    <source>
        <dbReference type="Pfam" id="PF03217"/>
    </source>
</evidence>
<organism evidence="5 6">
    <name type="scientific">Companilactobacillus nodensis DSM 19682 = JCM 14932 = NBRC 107160</name>
    <dbReference type="NCBI Taxonomy" id="1423775"/>
    <lineage>
        <taxon>Bacteria</taxon>
        <taxon>Bacillati</taxon>
        <taxon>Bacillota</taxon>
        <taxon>Bacilli</taxon>
        <taxon>Lactobacillales</taxon>
        <taxon>Lactobacillaceae</taxon>
        <taxon>Companilactobacillus</taxon>
    </lineage>
</organism>
<feature type="compositionally biased region" description="Polar residues" evidence="1">
    <location>
        <begin position="84"/>
        <end position="93"/>
    </location>
</feature>
<sequence>MGKNNLLLATLFASAALLTPQIVHADAVDTATQADPSVQSTQVEQQTTPDQQASTVQTQAESADTTAQTNQDTQVTQDSQTAQPQDTTRTQVGYTDQAVDGVFTVNGNIAHIYDPNGQLVTNRALMANTDWYTNARRSVQNGKVYYHVATSEYVDSESGAFTNNVESYTGTADVVYKSNSSIHSFSGYGSKATYLGNDLATGSSWQVNKRAKVGNKYWYQIAANTWIPQDNVVLNNTSYASADWVTGVPLISQRPELPNGCEITAVTMMLQYAGANVNKMQLAQEMPRSSNPNYGYMGQPWDNTGITIFPPALMNLVEKYAGTAKNMTGETFDAIKYQINIGHPVVTWNTLHGFPYHALVVTGYDANNVYYNDCWTNQSTQMNINSFIANWDTQNRRAISY</sequence>
<feature type="domain" description="S-layer protein C-terminal" evidence="3">
    <location>
        <begin position="108"/>
        <end position="154"/>
    </location>
</feature>
<feature type="domain" description="Peptidase C39-like" evidence="4">
    <location>
        <begin position="247"/>
        <end position="375"/>
    </location>
</feature>
<dbReference type="Pfam" id="PF03217">
    <property type="entry name" value="SlpA"/>
    <property type="match status" value="1"/>
</dbReference>
<feature type="region of interest" description="Disordered" evidence="1">
    <location>
        <begin position="33"/>
        <end position="93"/>
    </location>
</feature>
<dbReference type="PANTHER" id="PTHR37806">
    <property type="entry name" value="LMO0724 PROTEIN"/>
    <property type="match status" value="1"/>
</dbReference>
<dbReference type="STRING" id="1423775.FD03_GL000306"/>
<keyword evidence="6" id="KW-1185">Reference proteome</keyword>